<evidence type="ECO:0000256" key="1">
    <source>
        <dbReference type="SAM" id="MobiDB-lite"/>
    </source>
</evidence>
<evidence type="ECO:0000256" key="2">
    <source>
        <dbReference type="SAM" id="Phobius"/>
    </source>
</evidence>
<dbReference type="InterPro" id="IPR027417">
    <property type="entry name" value="P-loop_NTPase"/>
</dbReference>
<gene>
    <name evidence="4" type="ORF">HOLleu_03787</name>
</gene>
<proteinExistence type="predicted"/>
<dbReference type="OrthoDB" id="120976at2759"/>
<dbReference type="Proteomes" id="UP001152320">
    <property type="component" value="Chromosome 1"/>
</dbReference>
<keyword evidence="2" id="KW-1133">Transmembrane helix</keyword>
<dbReference type="EMBL" id="JAIZAY010000001">
    <property type="protein sequence ID" value="KAJ8050543.1"/>
    <property type="molecule type" value="Genomic_DNA"/>
</dbReference>
<comment type="caution">
    <text evidence="4">The sequence shown here is derived from an EMBL/GenBank/DDBJ whole genome shotgun (WGS) entry which is preliminary data.</text>
</comment>
<feature type="transmembrane region" description="Helical" evidence="2">
    <location>
        <begin position="442"/>
        <end position="463"/>
    </location>
</feature>
<keyword evidence="2" id="KW-0812">Transmembrane</keyword>
<keyword evidence="5" id="KW-1185">Reference proteome</keyword>
<dbReference type="InterPro" id="IPR036179">
    <property type="entry name" value="Ig-like_dom_sf"/>
</dbReference>
<feature type="domain" description="NACHT" evidence="3">
    <location>
        <begin position="579"/>
        <end position="704"/>
    </location>
</feature>
<dbReference type="PANTHER" id="PTHR46312:SF2">
    <property type="entry name" value="NUCLEOTIDE-BINDING OLIGOMERIZATION DOMAIN-CONTAINING PROTEIN 2-LIKE"/>
    <property type="match status" value="1"/>
</dbReference>
<name>A0A9Q1CTA2_HOLLE</name>
<evidence type="ECO:0000259" key="3">
    <source>
        <dbReference type="PROSITE" id="PS50837"/>
    </source>
</evidence>
<dbReference type="SUPFAM" id="SSF52540">
    <property type="entry name" value="P-loop containing nucleoside triphosphate hydrolases"/>
    <property type="match status" value="1"/>
</dbReference>
<evidence type="ECO:0000313" key="5">
    <source>
        <dbReference type="Proteomes" id="UP001152320"/>
    </source>
</evidence>
<accession>A0A9Q1CTA2</accession>
<dbReference type="Pfam" id="PF05729">
    <property type="entry name" value="NACHT"/>
    <property type="match status" value="1"/>
</dbReference>
<evidence type="ECO:0000313" key="4">
    <source>
        <dbReference type="EMBL" id="KAJ8050543.1"/>
    </source>
</evidence>
<dbReference type="AlphaFoldDB" id="A0A9Q1CTA2"/>
<feature type="transmembrane region" description="Helical" evidence="2">
    <location>
        <begin position="759"/>
        <end position="777"/>
    </location>
</feature>
<feature type="compositionally biased region" description="Basic and acidic residues" evidence="1">
    <location>
        <begin position="472"/>
        <end position="487"/>
    </location>
</feature>
<organism evidence="4 5">
    <name type="scientific">Holothuria leucospilota</name>
    <name type="common">Black long sea cucumber</name>
    <name type="synonym">Mertensiothuria leucospilota</name>
    <dbReference type="NCBI Taxonomy" id="206669"/>
    <lineage>
        <taxon>Eukaryota</taxon>
        <taxon>Metazoa</taxon>
        <taxon>Echinodermata</taxon>
        <taxon>Eleutherozoa</taxon>
        <taxon>Echinozoa</taxon>
        <taxon>Holothuroidea</taxon>
        <taxon>Aspidochirotacea</taxon>
        <taxon>Aspidochirotida</taxon>
        <taxon>Holothuriidae</taxon>
        <taxon>Holothuria</taxon>
    </lineage>
</organism>
<dbReference type="PANTHER" id="PTHR46312">
    <property type="entry name" value="NACHT DOMAIN-CONTAINING PROTEIN"/>
    <property type="match status" value="1"/>
</dbReference>
<sequence length="1165" mass="133470">MISCTFPSGFYGLYWYNSSESRTSFPFISLVNGSKSGPGYESGEYNVSSNGSLIINNVSLRHEHQFRTVMLYFESKGATEVRDVTVIVTAIPTQQYPLLDGCETKRICYNAVDYFPVINCTVKNARPAVMLKWALRTHSGDKNVTTLTHVATHGSLFTTSVQAQYFNSSLSIALFVCKEISTIALLTQTESLLLMEIKGRNISTFEQVKMFVQLHSKTEMTCSDGSTKFLVWKAKVTKETTFRPISYTILDEQITPEVLWKPDNFIVDTKGSLMIASVGIDHEGVYSCVFSDGVNEGSTSYEVSAIVPAYPVVQGCNPLQYCVLSVPRAGHLNCSVKGIRPQVTLEWRQVVSDDFDASILFLKDKLSILSSPDGTYDILLTSEYDIQMAGQNRLTVECKISEKIPGLLNTGARLDLVIIEEYVTDSSNEIDGSVRQKRIRTFGIALAIFTLLVMSATLVIIMVKVLRKRTERPSTEADGHAPGEEHAMMPQDGLHNPNDQKIGDLKKMFIKQLQERYKILYEAIQPIPYIRDRLFCVDRVFVEGGIEYMVSKEPLRRKEEWGDLETYKNILEDPRVKSTRRILEGDPGYGKSTLTLQLAFDWCEGNCESFLKRNVEILIILRLRQLGGVSSIYRAVKQFLLPKESCLQCSDIERIMTTSKSVLVVLDGFDEFPDQSVESKSDVMKIITSEMFPTYEVILTTRSSCLPKEPMVRTKRMRLTGFDEKARDEYIRKAVVYEGNEDQKSSEIKKVRRCLRENVVLGDLCQVPLFFVMFAHMTHEGDNFKEFNSVTTFFRYMITCFHSHMKNKLKVDKNARRLKQLDQLEECHSELDRIAFEGLSKNDQQLVWKREALVRKLGKQFYKHYVSIGILVEEEVLEIDDSPGRKQCEHIQYVTEVRFYHKLFCEWYAAHYLGEYLSQTSYSEYRKVLIKLDPFDLQYTFRFACGLNPGAAEKIIDYLNGHEDASKFAILCILEQTGKIDTMKETIRTLCLQDITFKENDNKLLQRTTIQIMKIASDSEIRIRRLRLLQCFTSANPQDEVINLSSGLPLPRLSSLKELVISEPSKEFTDKEVEDVLRYCSSCLGPDSRCTFTACVLPRKVQNTSLRWALKERKIEVEWGVIKLNLETGFWREGRRDQTEAEYEEKVQFVRNKVQRKTFTVEDDE</sequence>
<dbReference type="SUPFAM" id="SSF48726">
    <property type="entry name" value="Immunoglobulin"/>
    <property type="match status" value="1"/>
</dbReference>
<dbReference type="Gene3D" id="3.40.50.300">
    <property type="entry name" value="P-loop containing nucleotide triphosphate hydrolases"/>
    <property type="match status" value="1"/>
</dbReference>
<dbReference type="PROSITE" id="PS50837">
    <property type="entry name" value="NACHT"/>
    <property type="match status" value="1"/>
</dbReference>
<feature type="region of interest" description="Disordered" evidence="1">
    <location>
        <begin position="472"/>
        <end position="498"/>
    </location>
</feature>
<dbReference type="InterPro" id="IPR007111">
    <property type="entry name" value="NACHT_NTPase"/>
</dbReference>
<protein>
    <submittedName>
        <fullName evidence="4">NACHT, LRR and PYD domains-containing protein 14</fullName>
    </submittedName>
</protein>
<reference evidence="4" key="1">
    <citation type="submission" date="2021-10" db="EMBL/GenBank/DDBJ databases">
        <title>Tropical sea cucumber genome reveals ecological adaptation and Cuvierian tubules defense mechanism.</title>
        <authorList>
            <person name="Chen T."/>
        </authorList>
    </citation>
    <scope>NUCLEOTIDE SEQUENCE</scope>
    <source>
        <strain evidence="4">Nanhai2018</strain>
        <tissue evidence="4">Muscle</tissue>
    </source>
</reference>
<keyword evidence="2" id="KW-0472">Membrane</keyword>